<dbReference type="EMBL" id="LS483468">
    <property type="protein sequence ID" value="SQI29127.1"/>
    <property type="molecule type" value="Genomic_DNA"/>
</dbReference>
<evidence type="ECO:0000313" key="2">
    <source>
        <dbReference type="EMBL" id="SQI29127.1"/>
    </source>
</evidence>
<feature type="region of interest" description="Disordered" evidence="1">
    <location>
        <begin position="1"/>
        <end position="23"/>
    </location>
</feature>
<reference evidence="2 3" key="1">
    <citation type="submission" date="2018-06" db="EMBL/GenBank/DDBJ databases">
        <authorList>
            <consortium name="Pathogen Informatics"/>
            <person name="Doyle S."/>
        </authorList>
    </citation>
    <scope>NUCLEOTIDE SEQUENCE [LARGE SCALE GENOMIC DNA]</scope>
    <source>
        <strain evidence="2 3">NCTC10994</strain>
    </source>
</reference>
<keyword evidence="3" id="KW-1185">Reference proteome</keyword>
<organism evidence="2 3">
    <name type="scientific">Rhodococcus coprophilus</name>
    <dbReference type="NCBI Taxonomy" id="38310"/>
    <lineage>
        <taxon>Bacteria</taxon>
        <taxon>Bacillati</taxon>
        <taxon>Actinomycetota</taxon>
        <taxon>Actinomycetes</taxon>
        <taxon>Mycobacteriales</taxon>
        <taxon>Nocardiaceae</taxon>
        <taxon>Rhodococcus</taxon>
    </lineage>
</organism>
<evidence type="ECO:0000256" key="1">
    <source>
        <dbReference type="SAM" id="MobiDB-lite"/>
    </source>
</evidence>
<keyword evidence="2" id="KW-0449">Lipoprotein</keyword>
<evidence type="ECO:0000313" key="3">
    <source>
        <dbReference type="Proteomes" id="UP000249091"/>
    </source>
</evidence>
<gene>
    <name evidence="2" type="ORF">NCTC10994_00813</name>
</gene>
<feature type="compositionally biased region" description="Basic residues" evidence="1">
    <location>
        <begin position="1"/>
        <end position="11"/>
    </location>
</feature>
<dbReference type="KEGG" id="rcr:NCTC10994_00813"/>
<protein>
    <submittedName>
        <fullName evidence="2">Lipoprotein</fullName>
    </submittedName>
</protein>
<name>A0A2X4TNK2_9NOCA</name>
<accession>A0A2X4TNK2</accession>
<sequence length="265" mass="27255">MAKSGAPRRKRIDGARPAPSTTRRPIAAAPLVATVLVLVAACTSSISGVALPEASAPYGGPPATAPTPVPGGGPLPAALLLPIDRFPVTYSAVVLSPQAVAQAAPDLEGIPPDARVDPAGCLPPSQDYGPAGTAMAVGTDTAGRATLSVEIVTFAEPLSEYRTFVEECGRVEATRRGATATVTTVLEPDPAIVVPGSETLGLSRTVRSGHGGDILVQSMSTRAAQLGSVRVLVTFMSFESDVPDTENLDRAYADAVRYAFEEQPR</sequence>
<dbReference type="RefSeq" id="WP_231922954.1">
    <property type="nucleotide sequence ID" value="NZ_JAFBBL010000001.1"/>
</dbReference>
<dbReference type="AlphaFoldDB" id="A0A2X4TNK2"/>
<dbReference type="Proteomes" id="UP000249091">
    <property type="component" value="Chromosome 1"/>
</dbReference>
<proteinExistence type="predicted"/>
<dbReference type="STRING" id="1219011.GCA_001895045_00533"/>